<accession>A0A7W7GAV8</accession>
<evidence type="ECO:0000256" key="5">
    <source>
        <dbReference type="ARBA" id="ARBA00023136"/>
    </source>
</evidence>
<protein>
    <submittedName>
        <fullName evidence="8">MFS family permease</fullName>
    </submittedName>
</protein>
<feature type="transmembrane region" description="Helical" evidence="6">
    <location>
        <begin position="333"/>
        <end position="356"/>
    </location>
</feature>
<keyword evidence="3 6" id="KW-0812">Transmembrane</keyword>
<feature type="domain" description="Major facilitator superfamily (MFS) profile" evidence="7">
    <location>
        <begin position="4"/>
        <end position="460"/>
    </location>
</feature>
<keyword evidence="2" id="KW-0813">Transport</keyword>
<evidence type="ECO:0000256" key="6">
    <source>
        <dbReference type="SAM" id="Phobius"/>
    </source>
</evidence>
<dbReference type="Gene3D" id="1.20.1250.20">
    <property type="entry name" value="MFS general substrate transporter like domains"/>
    <property type="match status" value="1"/>
</dbReference>
<feature type="transmembrane region" description="Helical" evidence="6">
    <location>
        <begin position="362"/>
        <end position="383"/>
    </location>
</feature>
<keyword evidence="5 6" id="KW-0472">Membrane</keyword>
<evidence type="ECO:0000256" key="4">
    <source>
        <dbReference type="ARBA" id="ARBA00022989"/>
    </source>
</evidence>
<feature type="transmembrane region" description="Helical" evidence="6">
    <location>
        <begin position="99"/>
        <end position="115"/>
    </location>
</feature>
<name>A0A7W7GAV8_9ACTN</name>
<dbReference type="Gene3D" id="1.20.1720.10">
    <property type="entry name" value="Multidrug resistance protein D"/>
    <property type="match status" value="1"/>
</dbReference>
<dbReference type="PANTHER" id="PTHR42718:SF9">
    <property type="entry name" value="MAJOR FACILITATOR SUPERFAMILY MULTIDRUG TRANSPORTER MFSC"/>
    <property type="match status" value="1"/>
</dbReference>
<feature type="transmembrane region" description="Helical" evidence="6">
    <location>
        <begin position="188"/>
        <end position="207"/>
    </location>
</feature>
<reference evidence="8 9" key="1">
    <citation type="submission" date="2020-08" db="EMBL/GenBank/DDBJ databases">
        <title>Sequencing the genomes of 1000 actinobacteria strains.</title>
        <authorList>
            <person name="Klenk H.-P."/>
        </authorList>
    </citation>
    <scope>NUCLEOTIDE SEQUENCE [LARGE SCALE GENOMIC DNA]</scope>
    <source>
        <strain evidence="8 9">DSM 45784</strain>
    </source>
</reference>
<dbReference type="Proteomes" id="UP000542210">
    <property type="component" value="Unassembled WGS sequence"/>
</dbReference>
<dbReference type="AlphaFoldDB" id="A0A7W7GAV8"/>
<dbReference type="PROSITE" id="PS50850">
    <property type="entry name" value="MFS"/>
    <property type="match status" value="1"/>
</dbReference>
<feature type="transmembrane region" description="Helical" evidence="6">
    <location>
        <begin position="127"/>
        <end position="149"/>
    </location>
</feature>
<keyword evidence="4 6" id="KW-1133">Transmembrane helix</keyword>
<evidence type="ECO:0000259" key="7">
    <source>
        <dbReference type="PROSITE" id="PS50850"/>
    </source>
</evidence>
<dbReference type="GO" id="GO:0005886">
    <property type="term" value="C:plasma membrane"/>
    <property type="evidence" value="ECO:0007669"/>
    <property type="project" value="UniProtKB-SubCell"/>
</dbReference>
<feature type="transmembrane region" description="Helical" evidence="6">
    <location>
        <begin position="219"/>
        <end position="237"/>
    </location>
</feature>
<feature type="transmembrane region" description="Helical" evidence="6">
    <location>
        <begin position="39"/>
        <end position="58"/>
    </location>
</feature>
<gene>
    <name evidence="8" type="ORF">BJ982_001920</name>
</gene>
<organism evidence="8 9">
    <name type="scientific">Sphaerisporangium siamense</name>
    <dbReference type="NCBI Taxonomy" id="795645"/>
    <lineage>
        <taxon>Bacteria</taxon>
        <taxon>Bacillati</taxon>
        <taxon>Actinomycetota</taxon>
        <taxon>Actinomycetes</taxon>
        <taxon>Streptosporangiales</taxon>
        <taxon>Streptosporangiaceae</taxon>
        <taxon>Sphaerisporangium</taxon>
    </lineage>
</organism>
<feature type="transmembrane region" description="Helical" evidence="6">
    <location>
        <begin position="155"/>
        <end position="176"/>
    </location>
</feature>
<feature type="transmembrane region" description="Helical" evidence="6">
    <location>
        <begin position="435"/>
        <end position="456"/>
    </location>
</feature>
<comment type="subcellular location">
    <subcellularLocation>
        <location evidence="1">Cell membrane</location>
        <topology evidence="1">Multi-pass membrane protein</topology>
    </subcellularLocation>
</comment>
<dbReference type="GO" id="GO:0022857">
    <property type="term" value="F:transmembrane transporter activity"/>
    <property type="evidence" value="ECO:0007669"/>
    <property type="project" value="InterPro"/>
</dbReference>
<evidence type="ECO:0000313" key="9">
    <source>
        <dbReference type="Proteomes" id="UP000542210"/>
    </source>
</evidence>
<comment type="caution">
    <text evidence="8">The sequence shown here is derived from an EMBL/GenBank/DDBJ whole genome shotgun (WGS) entry which is preliminary data.</text>
</comment>
<dbReference type="PANTHER" id="PTHR42718">
    <property type="entry name" value="MAJOR FACILITATOR SUPERFAMILY MULTIDRUG TRANSPORTER MFSC"/>
    <property type="match status" value="1"/>
</dbReference>
<dbReference type="Pfam" id="PF07690">
    <property type="entry name" value="MFS_1"/>
    <property type="match status" value="1"/>
</dbReference>
<evidence type="ECO:0000256" key="1">
    <source>
        <dbReference type="ARBA" id="ARBA00004651"/>
    </source>
</evidence>
<feature type="transmembrane region" description="Helical" evidence="6">
    <location>
        <begin position="12"/>
        <end position="33"/>
    </location>
</feature>
<proteinExistence type="predicted"/>
<dbReference type="EMBL" id="JACHND010000001">
    <property type="protein sequence ID" value="MBB4700376.1"/>
    <property type="molecule type" value="Genomic_DNA"/>
</dbReference>
<feature type="transmembrane region" description="Helical" evidence="6">
    <location>
        <begin position="70"/>
        <end position="93"/>
    </location>
</feature>
<dbReference type="InterPro" id="IPR011701">
    <property type="entry name" value="MFS"/>
</dbReference>
<feature type="transmembrane region" description="Helical" evidence="6">
    <location>
        <begin position="257"/>
        <end position="277"/>
    </location>
</feature>
<evidence type="ECO:0000313" key="8">
    <source>
        <dbReference type="EMBL" id="MBB4700376.1"/>
    </source>
</evidence>
<sequence>MTMTLIATGVSMLSYALMQTMVVPALHVLQVQLRTTPTWSAWILSVFLLTSAASTPVLSKLGDRYSKRNVLLLVLAAYLIGTLGCAAAGNIGVLIACRAVQGVSLAALPLSFGILRDALPEHRLRSGLGLVSGTIGVGAGIGLVVGGLVVDHQSWRWLFAIAAVLILAAMVLVAKYVPDQRNGSSEPVDVPGAVLLALVLVALLLALTQGTSWGWTAKGTLALYGAAVVLTGLLVIVERKSVAPLIDPAVVAGRSLLSVHGAACLFGVASFLFYVLLPAYAQTSPDQGLPGGGTVGYGLGTDVTVAGLLLLPGSLALLPAGQLAGLMQRLTSVRATLASGFAAMAVGAISLCLWNGNGWQLAAGYLVTGIGSGLVLSGLPSAISGLTEVKRTATANGVNTVVRTAGGVVGSQLAAALLAVWHISGSGIPARNGFITAFWIAAAVAASGALLCLAGIKTRTSQERDQQA</sequence>
<dbReference type="InterPro" id="IPR036259">
    <property type="entry name" value="MFS_trans_sf"/>
</dbReference>
<feature type="transmembrane region" description="Helical" evidence="6">
    <location>
        <begin position="297"/>
        <end position="321"/>
    </location>
</feature>
<feature type="transmembrane region" description="Helical" evidence="6">
    <location>
        <begin position="404"/>
        <end position="423"/>
    </location>
</feature>
<keyword evidence="9" id="KW-1185">Reference proteome</keyword>
<dbReference type="InterPro" id="IPR020846">
    <property type="entry name" value="MFS_dom"/>
</dbReference>
<evidence type="ECO:0000256" key="3">
    <source>
        <dbReference type="ARBA" id="ARBA00022692"/>
    </source>
</evidence>
<evidence type="ECO:0000256" key="2">
    <source>
        <dbReference type="ARBA" id="ARBA00022448"/>
    </source>
</evidence>
<dbReference type="SUPFAM" id="SSF103473">
    <property type="entry name" value="MFS general substrate transporter"/>
    <property type="match status" value="1"/>
</dbReference>
<dbReference type="RefSeq" id="WP_203959352.1">
    <property type="nucleotide sequence ID" value="NZ_BOOV01000030.1"/>
</dbReference>